<feature type="region of interest" description="Disordered" evidence="1">
    <location>
        <begin position="35"/>
        <end position="63"/>
    </location>
</feature>
<protein>
    <submittedName>
        <fullName evidence="2">Uncharacterized protein</fullName>
    </submittedName>
</protein>
<dbReference type="EMBL" id="JBFXLR010000032">
    <property type="protein sequence ID" value="KAL2846506.1"/>
    <property type="molecule type" value="Genomic_DNA"/>
</dbReference>
<dbReference type="Proteomes" id="UP001610444">
    <property type="component" value="Unassembled WGS sequence"/>
</dbReference>
<evidence type="ECO:0000313" key="2">
    <source>
        <dbReference type="EMBL" id="KAL2846506.1"/>
    </source>
</evidence>
<proteinExistence type="predicted"/>
<name>A0ABR4K362_9EURO</name>
<comment type="caution">
    <text evidence="2">The sequence shown here is derived from an EMBL/GenBank/DDBJ whole genome shotgun (WGS) entry which is preliminary data.</text>
</comment>
<evidence type="ECO:0000256" key="1">
    <source>
        <dbReference type="SAM" id="MobiDB-lite"/>
    </source>
</evidence>
<feature type="compositionally biased region" description="Basic and acidic residues" evidence="1">
    <location>
        <begin position="1"/>
        <end position="18"/>
    </location>
</feature>
<dbReference type="GeneID" id="98151329"/>
<dbReference type="RefSeq" id="XP_070897200.1">
    <property type="nucleotide sequence ID" value="XM_071036165.1"/>
</dbReference>
<evidence type="ECO:0000313" key="3">
    <source>
        <dbReference type="Proteomes" id="UP001610444"/>
    </source>
</evidence>
<accession>A0ABR4K362</accession>
<gene>
    <name evidence="2" type="ORF">BJX68DRAFT_123669</name>
</gene>
<sequence length="207" mass="23486">MRSAKYIDTEPRYDKGTRYDPGGWPPQCVYDEQVDKSRPTNTTEYGRHEWSTPRDPAVAPSVSHPTTIHTIREGTTGRVARRTFLIEAMSNQEGAMIAPSLLKLNKMRKAQRSFLPCQGCTKYGRHRHGRSILVEGMSNEDGALVVASSLRRPYRIRKVRSSWSFLPHRDGIRSGRHNSRGRSFLINVISSEEGTIVMVVPSSLRLY</sequence>
<keyword evidence="3" id="KW-1185">Reference proteome</keyword>
<reference evidence="2 3" key="1">
    <citation type="submission" date="2024-07" db="EMBL/GenBank/DDBJ databases">
        <title>Section-level genome sequencing and comparative genomics of Aspergillus sections Usti and Cavernicolus.</title>
        <authorList>
            <consortium name="Lawrence Berkeley National Laboratory"/>
            <person name="Nybo J.L."/>
            <person name="Vesth T.C."/>
            <person name="Theobald S."/>
            <person name="Frisvad J.C."/>
            <person name="Larsen T.O."/>
            <person name="Kjaerboelling I."/>
            <person name="Rothschild-Mancinelli K."/>
            <person name="Lyhne E.K."/>
            <person name="Kogle M.E."/>
            <person name="Barry K."/>
            <person name="Clum A."/>
            <person name="Na H."/>
            <person name="Ledsgaard L."/>
            <person name="Lin J."/>
            <person name="Lipzen A."/>
            <person name="Kuo A."/>
            <person name="Riley R."/>
            <person name="Mondo S."/>
            <person name="LaButti K."/>
            <person name="Haridas S."/>
            <person name="Pangalinan J."/>
            <person name="Salamov A.A."/>
            <person name="Simmons B.A."/>
            <person name="Magnuson J.K."/>
            <person name="Chen J."/>
            <person name="Drula E."/>
            <person name="Henrissat B."/>
            <person name="Wiebenga A."/>
            <person name="Lubbers R.J."/>
            <person name="Gomes A.C."/>
            <person name="Macurrencykelacurrency M.R."/>
            <person name="Stajich J."/>
            <person name="Grigoriev I.V."/>
            <person name="Mortensen U.H."/>
            <person name="De vries R.P."/>
            <person name="Baker S.E."/>
            <person name="Andersen M.R."/>
        </authorList>
    </citation>
    <scope>NUCLEOTIDE SEQUENCE [LARGE SCALE GENOMIC DNA]</scope>
    <source>
        <strain evidence="2 3">CBS 756.74</strain>
    </source>
</reference>
<feature type="region of interest" description="Disordered" evidence="1">
    <location>
        <begin position="1"/>
        <end position="20"/>
    </location>
</feature>
<organism evidence="2 3">
    <name type="scientific">Aspergillus pseudodeflectus</name>
    <dbReference type="NCBI Taxonomy" id="176178"/>
    <lineage>
        <taxon>Eukaryota</taxon>
        <taxon>Fungi</taxon>
        <taxon>Dikarya</taxon>
        <taxon>Ascomycota</taxon>
        <taxon>Pezizomycotina</taxon>
        <taxon>Eurotiomycetes</taxon>
        <taxon>Eurotiomycetidae</taxon>
        <taxon>Eurotiales</taxon>
        <taxon>Aspergillaceae</taxon>
        <taxon>Aspergillus</taxon>
        <taxon>Aspergillus subgen. Nidulantes</taxon>
    </lineage>
</organism>